<gene>
    <name evidence="1" type="ORF">PSON_ATCC_30995.1.T1010092</name>
</gene>
<sequence length="87" mass="10105">MLSDIYNTAPEQVIFLLTMDEYKNKRISNLVKLLNLLAKLTKINNPIYESQKATKQSQKEVNDKVNIMKTIQLVGTTFYFVTINYSQ</sequence>
<dbReference type="Proteomes" id="UP000692954">
    <property type="component" value="Unassembled WGS sequence"/>
</dbReference>
<keyword evidence="2" id="KW-1185">Reference proteome</keyword>
<dbReference type="EMBL" id="CAJJDN010000101">
    <property type="protein sequence ID" value="CAD8112618.1"/>
    <property type="molecule type" value="Genomic_DNA"/>
</dbReference>
<organism evidence="1 2">
    <name type="scientific">Paramecium sonneborni</name>
    <dbReference type="NCBI Taxonomy" id="65129"/>
    <lineage>
        <taxon>Eukaryota</taxon>
        <taxon>Sar</taxon>
        <taxon>Alveolata</taxon>
        <taxon>Ciliophora</taxon>
        <taxon>Intramacronucleata</taxon>
        <taxon>Oligohymenophorea</taxon>
        <taxon>Peniculida</taxon>
        <taxon>Parameciidae</taxon>
        <taxon>Paramecium</taxon>
    </lineage>
</organism>
<name>A0A8S1QAJ9_9CILI</name>
<comment type="caution">
    <text evidence="1">The sequence shown here is derived from an EMBL/GenBank/DDBJ whole genome shotgun (WGS) entry which is preliminary data.</text>
</comment>
<reference evidence="1" key="1">
    <citation type="submission" date="2021-01" db="EMBL/GenBank/DDBJ databases">
        <authorList>
            <consortium name="Genoscope - CEA"/>
            <person name="William W."/>
        </authorList>
    </citation>
    <scope>NUCLEOTIDE SEQUENCE</scope>
</reference>
<evidence type="ECO:0000313" key="2">
    <source>
        <dbReference type="Proteomes" id="UP000692954"/>
    </source>
</evidence>
<accession>A0A8S1QAJ9</accession>
<evidence type="ECO:0000313" key="1">
    <source>
        <dbReference type="EMBL" id="CAD8112618.1"/>
    </source>
</evidence>
<protein>
    <submittedName>
        <fullName evidence="1">Uncharacterized protein</fullName>
    </submittedName>
</protein>
<proteinExistence type="predicted"/>
<dbReference type="AlphaFoldDB" id="A0A8S1QAJ9"/>